<evidence type="ECO:0000313" key="3">
    <source>
        <dbReference type="EMBL" id="MBB6472757.1"/>
    </source>
</evidence>
<protein>
    <submittedName>
        <fullName evidence="3">Uncharacterized protein</fullName>
    </submittedName>
</protein>
<gene>
    <name evidence="3" type="ORF">BJ992_002188</name>
</gene>
<sequence length="202" mass="19910">MIPRETAPFGGRPALTLAVATAITGGFVALAAPATADAGHVPGPAGAQVTHAGTQATPSGDHAVRAVSARGGDPRGADDCPPGPPGPPGPRGRLDGVSGAYATPTGGVTGEYLADVQGNGTTLIRDPSSITPNLPWHDISTLTGYPGSVTGVALAVSPIAPNVLDVTVRSITGVVAQTSCILTVNPAWPTNCTAFTSITPPL</sequence>
<keyword evidence="2" id="KW-0732">Signal</keyword>
<dbReference type="Proteomes" id="UP000555564">
    <property type="component" value="Unassembled WGS sequence"/>
</dbReference>
<evidence type="ECO:0000256" key="1">
    <source>
        <dbReference type="SAM" id="MobiDB-lite"/>
    </source>
</evidence>
<evidence type="ECO:0000313" key="4">
    <source>
        <dbReference type="Proteomes" id="UP000555564"/>
    </source>
</evidence>
<reference evidence="3 4" key="1">
    <citation type="submission" date="2020-08" db="EMBL/GenBank/DDBJ databases">
        <title>Sequencing the genomes of 1000 actinobacteria strains.</title>
        <authorList>
            <person name="Klenk H.-P."/>
        </authorList>
    </citation>
    <scope>NUCLEOTIDE SEQUENCE [LARGE SCALE GENOMIC DNA]</scope>
    <source>
        <strain evidence="3 4">DSM 44936</strain>
    </source>
</reference>
<feature type="signal peptide" evidence="2">
    <location>
        <begin position="1"/>
        <end position="31"/>
    </location>
</feature>
<dbReference type="AlphaFoldDB" id="A0A7X0M615"/>
<feature type="chain" id="PRO_5039466395" evidence="2">
    <location>
        <begin position="32"/>
        <end position="202"/>
    </location>
</feature>
<keyword evidence="4" id="KW-1185">Reference proteome</keyword>
<dbReference type="RefSeq" id="WP_184980076.1">
    <property type="nucleotide sequence ID" value="NZ_BAAALO010000064.1"/>
</dbReference>
<comment type="caution">
    <text evidence="3">The sequence shown here is derived from an EMBL/GenBank/DDBJ whole genome shotgun (WGS) entry which is preliminary data.</text>
</comment>
<proteinExistence type="predicted"/>
<feature type="region of interest" description="Disordered" evidence="1">
    <location>
        <begin position="66"/>
        <end position="101"/>
    </location>
</feature>
<feature type="compositionally biased region" description="Pro residues" evidence="1">
    <location>
        <begin position="81"/>
        <end position="90"/>
    </location>
</feature>
<evidence type="ECO:0000256" key="2">
    <source>
        <dbReference type="SAM" id="SignalP"/>
    </source>
</evidence>
<accession>A0A7X0M615</accession>
<name>A0A7X0M615_9ACTN</name>
<dbReference type="EMBL" id="JACHIU010000001">
    <property type="protein sequence ID" value="MBB6472757.1"/>
    <property type="molecule type" value="Genomic_DNA"/>
</dbReference>
<organism evidence="3 4">
    <name type="scientific">Sphaerisporangium rubeum</name>
    <dbReference type="NCBI Taxonomy" id="321317"/>
    <lineage>
        <taxon>Bacteria</taxon>
        <taxon>Bacillati</taxon>
        <taxon>Actinomycetota</taxon>
        <taxon>Actinomycetes</taxon>
        <taxon>Streptosporangiales</taxon>
        <taxon>Streptosporangiaceae</taxon>
        <taxon>Sphaerisporangium</taxon>
    </lineage>
</organism>